<name>N2A7I0_9FIRM</name>
<dbReference type="PATRIC" id="fig|1235802.3.peg.4365"/>
<keyword evidence="2" id="KW-1185">Reference proteome</keyword>
<proteinExistence type="predicted"/>
<dbReference type="Pfam" id="PF03683">
    <property type="entry name" value="UPF0175"/>
    <property type="match status" value="1"/>
</dbReference>
<gene>
    <name evidence="1" type="ORF">C823_04112</name>
</gene>
<dbReference type="OrthoDB" id="9796320at2"/>
<organism evidence="1 2">
    <name type="scientific">Eubacterium plexicaudatum ASF492</name>
    <dbReference type="NCBI Taxonomy" id="1235802"/>
    <lineage>
        <taxon>Bacteria</taxon>
        <taxon>Bacillati</taxon>
        <taxon>Bacillota</taxon>
        <taxon>Clostridia</taxon>
        <taxon>Eubacteriales</taxon>
        <taxon>Eubacteriaceae</taxon>
        <taxon>Eubacterium</taxon>
    </lineage>
</organism>
<dbReference type="HOGENOM" id="CLU_154570_4_1_9"/>
<evidence type="ECO:0000313" key="2">
    <source>
        <dbReference type="Proteomes" id="UP000012589"/>
    </source>
</evidence>
<reference evidence="1 2" key="1">
    <citation type="journal article" date="2014" name="Genome Announc.">
        <title>Draft genome sequences of the altered schaedler flora, a defined bacterial community from gnotobiotic mice.</title>
        <authorList>
            <person name="Wannemuehler M.J."/>
            <person name="Overstreet A.M."/>
            <person name="Ward D.V."/>
            <person name="Phillips G.J."/>
        </authorList>
    </citation>
    <scope>NUCLEOTIDE SEQUENCE [LARGE SCALE GENOMIC DNA]</scope>
    <source>
        <strain evidence="1 2">ASF492</strain>
    </source>
</reference>
<protein>
    <submittedName>
        <fullName evidence="1">Uncharacterized protein</fullName>
    </submittedName>
</protein>
<accession>N2A7I0</accession>
<dbReference type="EMBL" id="AQFT01000124">
    <property type="protein sequence ID" value="EMZ22025.1"/>
    <property type="molecule type" value="Genomic_DNA"/>
</dbReference>
<dbReference type="eggNOG" id="ENOG503313C">
    <property type="taxonomic scope" value="Bacteria"/>
</dbReference>
<comment type="caution">
    <text evidence="1">The sequence shown here is derived from an EMBL/GenBank/DDBJ whole genome shotgun (WGS) entry which is preliminary data.</text>
</comment>
<dbReference type="Proteomes" id="UP000012589">
    <property type="component" value="Unassembled WGS sequence"/>
</dbReference>
<dbReference type="AlphaFoldDB" id="N2A7I0"/>
<dbReference type="InterPro" id="IPR005368">
    <property type="entry name" value="UPF0175"/>
</dbReference>
<evidence type="ECO:0000313" key="1">
    <source>
        <dbReference type="EMBL" id="EMZ22025.1"/>
    </source>
</evidence>
<sequence>MLMTDIKLKIPASAKTYIMDTTTEQLRNALLLYPSIANDTISHGKAAELLGMHKAELIELYGNLGIPYLDMTDEEFEEEVNTVKKLAGKNI</sequence>